<keyword evidence="1" id="KW-1003">Cell membrane</keyword>
<dbReference type="InterPro" id="IPR002696">
    <property type="entry name" value="Membr_insert_effic_factor_YidD"/>
</dbReference>
<dbReference type="Pfam" id="PF01809">
    <property type="entry name" value="YidD"/>
    <property type="match status" value="1"/>
</dbReference>
<reference evidence="2 3" key="1">
    <citation type="journal article" date="2014" name="Genome Biol. Evol.">
        <title>Comparative Genomics of the Campylobacter lari Group.</title>
        <authorList>
            <person name="Miller W.G."/>
            <person name="Yee E."/>
            <person name="Chapman M.H."/>
            <person name="Smith T.P."/>
            <person name="Bono J.L."/>
            <person name="Huynh S."/>
            <person name="Parker C.T."/>
            <person name="Vandamme P."/>
            <person name="Luong K."/>
            <person name="Korlach J."/>
        </authorList>
    </citation>
    <scope>NUCLEOTIDE SEQUENCE [LARGE SCALE GENOMIC DNA]</scope>
    <source>
        <strain evidence="2 3">NCTC 12927</strain>
    </source>
</reference>
<name>A0A0A8GZW1_9BACT</name>
<dbReference type="HAMAP" id="MF_00386">
    <property type="entry name" value="UPF0161_YidD"/>
    <property type="match status" value="1"/>
</dbReference>
<dbReference type="STRING" id="1031564.CINS_0471"/>
<protein>
    <recommendedName>
        <fullName evidence="1">Putative membrane protein insertion efficiency factor</fullName>
    </recommendedName>
</protein>
<dbReference type="PANTHER" id="PTHR33383:SF1">
    <property type="entry name" value="MEMBRANE PROTEIN INSERTION EFFICIENCY FACTOR-RELATED"/>
    <property type="match status" value="1"/>
</dbReference>
<proteinExistence type="inferred from homology"/>
<dbReference type="EMBL" id="CP007770">
    <property type="protein sequence ID" value="AJC87458.1"/>
    <property type="molecule type" value="Genomic_DNA"/>
</dbReference>
<dbReference type="PANTHER" id="PTHR33383">
    <property type="entry name" value="MEMBRANE PROTEIN INSERTION EFFICIENCY FACTOR-RELATED"/>
    <property type="match status" value="1"/>
</dbReference>
<dbReference type="GO" id="GO:0005886">
    <property type="term" value="C:plasma membrane"/>
    <property type="evidence" value="ECO:0007669"/>
    <property type="project" value="UniProtKB-SubCell"/>
</dbReference>
<keyword evidence="1" id="KW-0472">Membrane</keyword>
<evidence type="ECO:0000313" key="3">
    <source>
        <dbReference type="Proteomes" id="UP000031163"/>
    </source>
</evidence>
<dbReference type="RefSeq" id="WP_084593980.1">
    <property type="nucleotide sequence ID" value="NZ_CP007770.1"/>
</dbReference>
<dbReference type="NCBIfam" id="TIGR00278">
    <property type="entry name" value="membrane protein insertion efficiency factor YidD"/>
    <property type="match status" value="1"/>
</dbReference>
<evidence type="ECO:0000256" key="1">
    <source>
        <dbReference type="HAMAP-Rule" id="MF_00386"/>
    </source>
</evidence>
<evidence type="ECO:0000313" key="2">
    <source>
        <dbReference type="EMBL" id="AJC87458.1"/>
    </source>
</evidence>
<sequence length="127" mass="15109">MYKAICVQLIRFYQLCISPMKPKCCRYYPSCSEYALWHFKKNNILKAFFAVFLRILKCNPFFKGGIDYPKISKKNLNSGICFKPKINALKRLKYLYIPCKDNQFFLIKIIFSKDNPCQITYLNKNAY</sequence>
<dbReference type="Proteomes" id="UP000031163">
    <property type="component" value="Chromosome"/>
</dbReference>
<accession>A0A0A8GZW1</accession>
<dbReference type="AlphaFoldDB" id="A0A0A8GZW1"/>
<organism evidence="2 3">
    <name type="scientific">Campylobacter insulaenigrae NCTC 12927</name>
    <dbReference type="NCBI Taxonomy" id="1031564"/>
    <lineage>
        <taxon>Bacteria</taxon>
        <taxon>Pseudomonadati</taxon>
        <taxon>Campylobacterota</taxon>
        <taxon>Epsilonproteobacteria</taxon>
        <taxon>Campylobacterales</taxon>
        <taxon>Campylobacteraceae</taxon>
        <taxon>Campylobacter</taxon>
    </lineage>
</organism>
<comment type="subcellular location">
    <subcellularLocation>
        <location evidence="1">Cell membrane</location>
        <topology evidence="1">Peripheral membrane protein</topology>
        <orientation evidence="1">Cytoplasmic side</orientation>
    </subcellularLocation>
</comment>
<dbReference type="SMART" id="SM01234">
    <property type="entry name" value="Haemolytic"/>
    <property type="match status" value="1"/>
</dbReference>
<dbReference type="GeneID" id="74432316"/>
<gene>
    <name evidence="2" type="ORF">CINS_0471</name>
</gene>
<comment type="function">
    <text evidence="1">Could be involved in insertion of integral membrane proteins into the membrane.</text>
</comment>
<dbReference type="KEGG" id="cis:CINS_0471"/>
<comment type="similarity">
    <text evidence="1">Belongs to the UPF0161 family.</text>
</comment>
<dbReference type="HOGENOM" id="CLU_144811_4_0_7"/>